<sequence>MISFSIITCTFNAQDVLQRTLDSVAQQTYKNIEHLIIDGVSRDETLSMAHAYEAKISSSSEPYSIKIVSERDKGLYDAMNKAIQLANNDYIVFMNAGDTFKDIDTLKTIASSVKEGELLPGVLYGDTDIVDMEGKFLRKRHLQTPQTLTSKSFKHGMLVCHQAFYALTSIAKTTPYDLQYRFSADVDWCIRIMKKSEEEHRALRNVNAIVANFLDGGLTTANHRASLKERFRVMCHHYGCVTTTFMHLWFAIRNVLKR</sequence>
<evidence type="ECO:0000313" key="3">
    <source>
        <dbReference type="Proteomes" id="UP000788426"/>
    </source>
</evidence>
<evidence type="ECO:0000259" key="1">
    <source>
        <dbReference type="Pfam" id="PF00535"/>
    </source>
</evidence>
<dbReference type="RefSeq" id="WP_219480907.1">
    <property type="nucleotide sequence ID" value="NZ_JAHXCT010000003.1"/>
</dbReference>
<comment type="caution">
    <text evidence="2">The sequence shown here is derived from an EMBL/GenBank/DDBJ whole genome shotgun (WGS) entry which is preliminary data.</text>
</comment>
<accession>A0ABS6YCD7</accession>
<dbReference type="InterPro" id="IPR001173">
    <property type="entry name" value="Glyco_trans_2-like"/>
</dbReference>
<proteinExistence type="predicted"/>
<evidence type="ECO:0000313" key="2">
    <source>
        <dbReference type="EMBL" id="MBW4769211.1"/>
    </source>
</evidence>
<dbReference type="EMBL" id="JAHXCT010000003">
    <property type="protein sequence ID" value="MBW4769211.1"/>
    <property type="molecule type" value="Genomic_DNA"/>
</dbReference>
<gene>
    <name evidence="2" type="ORF">KZO38_05485</name>
</gene>
<dbReference type="CDD" id="cd06433">
    <property type="entry name" value="GT_2_WfgS_like"/>
    <property type="match status" value="1"/>
</dbReference>
<protein>
    <submittedName>
        <fullName evidence="2">Glycosyltransferase</fullName>
    </submittedName>
</protein>
<dbReference type="PANTHER" id="PTHR22916">
    <property type="entry name" value="GLYCOSYLTRANSFERASE"/>
    <property type="match status" value="1"/>
</dbReference>
<reference evidence="2 3" key="1">
    <citation type="submission" date="2021-07" db="EMBL/GenBank/DDBJ databases">
        <title>Genomic diversity and antimicrobial resistance of Prevotella spp. isolated from chronic lung disease airways.</title>
        <authorList>
            <person name="Webb K.A."/>
            <person name="Olagoke O.S."/>
            <person name="Baird T."/>
            <person name="Neill J."/>
            <person name="Pham A."/>
            <person name="Wells T.J."/>
            <person name="Ramsay K.A."/>
            <person name="Bell S.C."/>
            <person name="Sarovich D.S."/>
            <person name="Price E.P."/>
        </authorList>
    </citation>
    <scope>NUCLEOTIDE SEQUENCE [LARGE SCALE GENOMIC DNA]</scope>
    <source>
        <strain evidence="2 3">SCHI0011.S.12</strain>
    </source>
</reference>
<dbReference type="Pfam" id="PF00535">
    <property type="entry name" value="Glycos_transf_2"/>
    <property type="match status" value="1"/>
</dbReference>
<keyword evidence="3" id="KW-1185">Reference proteome</keyword>
<feature type="domain" description="Glycosyltransferase 2-like" evidence="1">
    <location>
        <begin position="5"/>
        <end position="152"/>
    </location>
</feature>
<dbReference type="Proteomes" id="UP000788426">
    <property type="component" value="Unassembled WGS sequence"/>
</dbReference>
<organism evidence="2 3">
    <name type="scientific">Hoylesella nanceiensis</name>
    <dbReference type="NCBI Taxonomy" id="425941"/>
    <lineage>
        <taxon>Bacteria</taxon>
        <taxon>Pseudomonadati</taxon>
        <taxon>Bacteroidota</taxon>
        <taxon>Bacteroidia</taxon>
        <taxon>Bacteroidales</taxon>
        <taxon>Prevotellaceae</taxon>
        <taxon>Hoylesella</taxon>
    </lineage>
</organism>
<name>A0ABS6YCD7_9BACT</name>
<dbReference type="PANTHER" id="PTHR22916:SF3">
    <property type="entry name" value="UDP-GLCNAC:BETAGAL BETA-1,3-N-ACETYLGLUCOSAMINYLTRANSFERASE-LIKE PROTEIN 1"/>
    <property type="match status" value="1"/>
</dbReference>